<dbReference type="EMBL" id="CP051180">
    <property type="protein sequence ID" value="QIZ78065.1"/>
    <property type="molecule type" value="Genomic_DNA"/>
</dbReference>
<dbReference type="Gene3D" id="1.10.30.50">
    <property type="match status" value="1"/>
</dbReference>
<dbReference type="Proteomes" id="UP000501602">
    <property type="component" value="Chromosome"/>
</dbReference>
<evidence type="ECO:0008006" key="4">
    <source>
        <dbReference type="Google" id="ProtNLM"/>
    </source>
</evidence>
<keyword evidence="3" id="KW-1185">Reference proteome</keyword>
<proteinExistence type="predicted"/>
<organism evidence="2 3">
    <name type="scientific">Ferrimonas lipolytica</name>
    <dbReference type="NCBI Taxonomy" id="2724191"/>
    <lineage>
        <taxon>Bacteria</taxon>
        <taxon>Pseudomonadati</taxon>
        <taxon>Pseudomonadota</taxon>
        <taxon>Gammaproteobacteria</taxon>
        <taxon>Alteromonadales</taxon>
        <taxon>Ferrimonadaceae</taxon>
        <taxon>Ferrimonas</taxon>
    </lineage>
</organism>
<protein>
    <recommendedName>
        <fullName evidence="4">HNH endonuclease</fullName>
    </recommendedName>
</protein>
<evidence type="ECO:0000256" key="1">
    <source>
        <dbReference type="SAM" id="MobiDB-lite"/>
    </source>
</evidence>
<dbReference type="KEGG" id="fes:HER31_14865"/>
<reference evidence="2 3" key="1">
    <citation type="submission" date="2020-04" db="EMBL/GenBank/DDBJ databases">
        <title>Ferrimonas sp. S7 isolated from sea water.</title>
        <authorList>
            <person name="Bae S.S."/>
            <person name="Baek K."/>
        </authorList>
    </citation>
    <scope>NUCLEOTIDE SEQUENCE [LARGE SCALE GENOMIC DNA]</scope>
    <source>
        <strain evidence="2 3">S7</strain>
    </source>
</reference>
<dbReference type="RefSeq" id="WP_168661669.1">
    <property type="nucleotide sequence ID" value="NZ_CP051180.1"/>
</dbReference>
<accession>A0A6H1UG36</accession>
<evidence type="ECO:0000313" key="2">
    <source>
        <dbReference type="EMBL" id="QIZ78065.1"/>
    </source>
</evidence>
<evidence type="ECO:0000313" key="3">
    <source>
        <dbReference type="Proteomes" id="UP000501602"/>
    </source>
</evidence>
<sequence length="476" mass="54562">MAKLPGKTAYSGVRRTTTRKSGFKSHPDSTGGEYKTESVTPILLEAGKTLTFVFNFPRSDGQTYVGFGGFYQCEDFVQITFNNPNSSKNEFSRRTPPDTSKFGSMWIANGLSEPVTISFNSEVDTYLAIYNFECGLIWHEAFDAARENDQTGYLNSMHSIMPEAGFYTEDGQVSFNYESPLKYINPNINLHLKSCNRCARFLPINLNNERETLAFSNHCVAKAPCTHKGFGLLTNIDTGEAVDLHYGYQLECRFCKKYFVNMPLNWQRTAAQMKEDGQRRRNFELLIAEIYQQSPQLSYRTQTGRELLDDVWSRFKGQCFNCNNPIQNKRKMHLDHTRPLALLWPLDGTATALCATCNTSKRDRPPSQFYSPQQLNQLSLLTGLSVEELTVPEPNHEVIKELLARLDWLYEDFLTKPALLMERDGKITAELVVKALDKVLRRSQQVEYDFSFVNEYNRRRDSHITFDINEDTDSVV</sequence>
<feature type="region of interest" description="Disordered" evidence="1">
    <location>
        <begin position="1"/>
        <end position="35"/>
    </location>
</feature>
<dbReference type="AlphaFoldDB" id="A0A6H1UG36"/>
<gene>
    <name evidence="2" type="ORF">HER31_14865</name>
</gene>
<name>A0A6H1UG36_9GAMM</name>
<dbReference type="REBASE" id="390220">
    <property type="entry name" value="FspS7ORF14870P"/>
</dbReference>